<reference evidence="2 3" key="1">
    <citation type="submission" date="2015-09" db="EMBL/GenBank/DDBJ databases">
        <authorList>
            <consortium name="Pathogen Informatics"/>
        </authorList>
    </citation>
    <scope>NUCLEOTIDE SEQUENCE [LARGE SCALE GENOMIC DNA]</scope>
    <source>
        <strain evidence="2 3">2789STDY5608837</strain>
    </source>
</reference>
<sequence>MKKKRRFGRRVFCVLIVLFMGVIWQSDLLSQEPAEVRSLRKQEILQTDDNYREYYFGLLTEDEKKIYREMLSGIQERQDEFYLTSSNEQLISKVYHALLKDHPELFWVHNREEVYTTAYKGTDYCRFSPGYTYTDQEIQEIMAFMEHALEEVKEQITQDMSAYDKVKTVYTYLIDHAEYEASEDDQNIAGIFWKKKAVCAGYARAVQYLLEQLGVPCIYVEGNTRDSDEGHAWNIVEINGEQYYVDATNGDQPAFLEGGAVSLEEHKTTIYDYLCPFPQEYEQLYTASDEFPVPECTATDLNFYVLNQACFDTYDEQQIYDFCCMRLENGAAVVRFKFTSQEAFDEACQQWIQEGYVQKVAEYYLKMYGLSTVEYHYGILDNLKTIYFMF</sequence>
<dbReference type="Pfam" id="PF01841">
    <property type="entry name" value="Transglut_core"/>
    <property type="match status" value="1"/>
</dbReference>
<dbReference type="PANTHER" id="PTHR46333">
    <property type="entry name" value="CYTOKINESIS PROTEIN 3"/>
    <property type="match status" value="1"/>
</dbReference>
<dbReference type="AlphaFoldDB" id="A0A173XW69"/>
<dbReference type="GO" id="GO:0006508">
    <property type="term" value="P:proteolysis"/>
    <property type="evidence" value="ECO:0007669"/>
    <property type="project" value="UniProtKB-KW"/>
</dbReference>
<accession>A0A173XW69</accession>
<keyword evidence="2" id="KW-0378">Hydrolase</keyword>
<dbReference type="InterPro" id="IPR052557">
    <property type="entry name" value="CAP/Cytokinesis_protein"/>
</dbReference>
<evidence type="ECO:0000259" key="1">
    <source>
        <dbReference type="SMART" id="SM00460"/>
    </source>
</evidence>
<keyword evidence="2" id="KW-0645">Protease</keyword>
<protein>
    <submittedName>
        <fullName evidence="2">Uncharacterized protein involved in cytokinesis, contains TGc (Transglutaminase/protease-like) domain</fullName>
    </submittedName>
</protein>
<dbReference type="SMART" id="SM00460">
    <property type="entry name" value="TGc"/>
    <property type="match status" value="1"/>
</dbReference>
<dbReference type="InterPro" id="IPR002931">
    <property type="entry name" value="Transglutaminase-like"/>
</dbReference>
<dbReference type="Gene3D" id="3.10.620.30">
    <property type="match status" value="1"/>
</dbReference>
<dbReference type="RefSeq" id="WP_055065566.1">
    <property type="nucleotide sequence ID" value="NZ_CYZD01000002.1"/>
</dbReference>
<dbReference type="EMBL" id="CYZD01000002">
    <property type="protein sequence ID" value="CUN56282.1"/>
    <property type="molecule type" value="Genomic_DNA"/>
</dbReference>
<gene>
    <name evidence="2" type="ORF">ERS852394_00469</name>
</gene>
<dbReference type="GO" id="GO:0005737">
    <property type="term" value="C:cytoplasm"/>
    <property type="evidence" value="ECO:0007669"/>
    <property type="project" value="TreeGrafter"/>
</dbReference>
<dbReference type="Proteomes" id="UP000095409">
    <property type="component" value="Unassembled WGS sequence"/>
</dbReference>
<evidence type="ECO:0000313" key="3">
    <source>
        <dbReference type="Proteomes" id="UP000095409"/>
    </source>
</evidence>
<dbReference type="GO" id="GO:0008233">
    <property type="term" value="F:peptidase activity"/>
    <property type="evidence" value="ECO:0007669"/>
    <property type="project" value="UniProtKB-KW"/>
</dbReference>
<organism evidence="2 3">
    <name type="scientific">Blautia obeum</name>
    <dbReference type="NCBI Taxonomy" id="40520"/>
    <lineage>
        <taxon>Bacteria</taxon>
        <taxon>Bacillati</taxon>
        <taxon>Bacillota</taxon>
        <taxon>Clostridia</taxon>
        <taxon>Lachnospirales</taxon>
        <taxon>Lachnospiraceae</taxon>
        <taxon>Blautia</taxon>
    </lineage>
</organism>
<name>A0A173XW69_9FIRM</name>
<proteinExistence type="predicted"/>
<dbReference type="PANTHER" id="PTHR46333:SF2">
    <property type="entry name" value="CYTOKINESIS PROTEIN 3"/>
    <property type="match status" value="1"/>
</dbReference>
<evidence type="ECO:0000313" key="2">
    <source>
        <dbReference type="EMBL" id="CUN56282.1"/>
    </source>
</evidence>
<feature type="domain" description="Transglutaminase-like" evidence="1">
    <location>
        <begin position="191"/>
        <end position="249"/>
    </location>
</feature>
<dbReference type="InterPro" id="IPR038765">
    <property type="entry name" value="Papain-like_cys_pep_sf"/>
</dbReference>
<dbReference type="SUPFAM" id="SSF54001">
    <property type="entry name" value="Cysteine proteinases"/>
    <property type="match status" value="2"/>
</dbReference>